<dbReference type="Proteomes" id="UP000177151">
    <property type="component" value="Unassembled WGS sequence"/>
</dbReference>
<dbReference type="AlphaFoldDB" id="A0A1F6NTV0"/>
<protein>
    <recommendedName>
        <fullName evidence="4">General secretion pathway GspH domain-containing protein</fullName>
    </recommendedName>
</protein>
<dbReference type="InterPro" id="IPR012902">
    <property type="entry name" value="N_methyl_site"/>
</dbReference>
<evidence type="ECO:0008006" key="4">
    <source>
        <dbReference type="Google" id="ProtNLM"/>
    </source>
</evidence>
<accession>A0A1F6NTV0</accession>
<evidence type="ECO:0000313" key="3">
    <source>
        <dbReference type="Proteomes" id="UP000177151"/>
    </source>
</evidence>
<dbReference type="InterPro" id="IPR045584">
    <property type="entry name" value="Pilin-like"/>
</dbReference>
<proteinExistence type="predicted"/>
<dbReference type="SUPFAM" id="SSF54523">
    <property type="entry name" value="Pili subunits"/>
    <property type="match status" value="1"/>
</dbReference>
<evidence type="ECO:0000313" key="2">
    <source>
        <dbReference type="EMBL" id="OGH87382.1"/>
    </source>
</evidence>
<feature type="transmembrane region" description="Helical" evidence="1">
    <location>
        <begin position="32"/>
        <end position="55"/>
    </location>
</feature>
<organism evidence="2 3">
    <name type="scientific">Candidatus Magasanikbacteria bacterium RIFOXYA1_FULL_40_8</name>
    <dbReference type="NCBI Taxonomy" id="1798694"/>
    <lineage>
        <taxon>Bacteria</taxon>
        <taxon>Candidatus Magasanikiibacteriota</taxon>
    </lineage>
</organism>
<name>A0A1F6NTV0_9BACT</name>
<keyword evidence="1" id="KW-0472">Membrane</keyword>
<gene>
    <name evidence="2" type="ORF">A2206_00055</name>
</gene>
<dbReference type="Gene3D" id="3.30.700.10">
    <property type="entry name" value="Glycoprotein, Type 4 Pilin"/>
    <property type="match status" value="1"/>
</dbReference>
<sequence length="306" mass="34279">MFKCLYVFMFKYLNKKGFIQHHFFWEKNGAGFSLIEILLVVATIMILATAGLISYRSFQKRLELSTSVSDVIATLQLAAEKTVSSEDNEQYGVHFETGFYALFKGFDWNPLDPENEITYFPTSVEYTDIWEGTSDTIAFDRLTGTTGHTEDVILRLADDHSESRTIKILPSGRVGLEGTIELEDTREVDSRHTHFDLSWSLQGSSDLELHFDGTVDVDEIITMADYFDAGETVFDWSGTVVVDGVSQVLRVHTHSLDEFDTVLCVHRDGRYNTEALDVSIDGKDIVSFTADGVATVAVFGGDMTVQ</sequence>
<comment type="caution">
    <text evidence="2">The sequence shown here is derived from an EMBL/GenBank/DDBJ whole genome shotgun (WGS) entry which is preliminary data.</text>
</comment>
<keyword evidence="1" id="KW-1133">Transmembrane helix</keyword>
<reference evidence="2 3" key="1">
    <citation type="journal article" date="2016" name="Nat. Commun.">
        <title>Thousands of microbial genomes shed light on interconnected biogeochemical processes in an aquifer system.</title>
        <authorList>
            <person name="Anantharaman K."/>
            <person name="Brown C.T."/>
            <person name="Hug L.A."/>
            <person name="Sharon I."/>
            <person name="Castelle C.J."/>
            <person name="Probst A.J."/>
            <person name="Thomas B.C."/>
            <person name="Singh A."/>
            <person name="Wilkins M.J."/>
            <person name="Karaoz U."/>
            <person name="Brodie E.L."/>
            <person name="Williams K.H."/>
            <person name="Hubbard S.S."/>
            <person name="Banfield J.F."/>
        </authorList>
    </citation>
    <scope>NUCLEOTIDE SEQUENCE [LARGE SCALE GENOMIC DNA]</scope>
</reference>
<evidence type="ECO:0000256" key="1">
    <source>
        <dbReference type="SAM" id="Phobius"/>
    </source>
</evidence>
<dbReference type="PROSITE" id="PS00409">
    <property type="entry name" value="PROKAR_NTER_METHYL"/>
    <property type="match status" value="1"/>
</dbReference>
<keyword evidence="1" id="KW-0812">Transmembrane</keyword>
<dbReference type="EMBL" id="MFQP01000020">
    <property type="protein sequence ID" value="OGH87382.1"/>
    <property type="molecule type" value="Genomic_DNA"/>
</dbReference>